<dbReference type="InterPro" id="IPR006311">
    <property type="entry name" value="TAT_signal"/>
</dbReference>
<accession>A0A368KQE3</accession>
<name>A0A368KQE3_9BACT</name>
<sequence>MVYGSTLVFFLLQLGNVMAIDRRNFLETTLAAGIAGLLAPGAVQAEAAAGLKMAPFRFDVTPPVGHPLCGGWITPVKGVDDPLEAIGYVLVGAGEPMVVCAVDWTGLLNEAHGQWRETIAQAAGTSPDRVAVQCVHQHDAPFVCLEGEKVVSAQAGLPHLVQLDFFQQCLKKASQAVGAAMQNLQPVTHIATGHAKVEKVASNRRIVNEAGELVDWRGSSSKVPRHWELPEGLIDPWMKTVAFYHGEKKLVSCHYYATHPMSHYAKGQVSSDFVGLARKRRQAEEQDCTHIYFTGCSGNVAAGKYNDGTPEARARLTERIYAAMVKSESALSPQPIQQVQWATEEVQIPPAESLQEEALLAIVADGSAANANRNRAAMKIGWLRRCEKKMPIVLSALHVNDATLLHLPAESFIEYQLQAQQLAPARFVVTAAYGDGGPWYIPTAEAYPQGGYEVSVAFSAPEVDSILTQGSQKLLDQPTSA</sequence>
<organism evidence="1 2">
    <name type="scientific">Bremerella cremea</name>
    <dbReference type="NCBI Taxonomy" id="1031537"/>
    <lineage>
        <taxon>Bacteria</taxon>
        <taxon>Pseudomonadati</taxon>
        <taxon>Planctomycetota</taxon>
        <taxon>Planctomycetia</taxon>
        <taxon>Pirellulales</taxon>
        <taxon>Pirellulaceae</taxon>
        <taxon>Bremerella</taxon>
    </lineage>
</organism>
<evidence type="ECO:0008006" key="3">
    <source>
        <dbReference type="Google" id="ProtNLM"/>
    </source>
</evidence>
<dbReference type="EMBL" id="QPEX01000025">
    <property type="protein sequence ID" value="RCS48313.1"/>
    <property type="molecule type" value="Genomic_DNA"/>
</dbReference>
<proteinExistence type="predicted"/>
<gene>
    <name evidence="1" type="ORF">DTL42_13390</name>
</gene>
<dbReference type="PROSITE" id="PS51318">
    <property type="entry name" value="TAT"/>
    <property type="match status" value="1"/>
</dbReference>
<reference evidence="1 2" key="1">
    <citation type="submission" date="2018-07" db="EMBL/GenBank/DDBJ databases">
        <title>Comparative genomes isolates from brazilian mangrove.</title>
        <authorList>
            <person name="De Araujo J.E."/>
            <person name="Taketani R.G."/>
            <person name="Silva M.C.P."/>
            <person name="Lourenco M.V."/>
            <person name="Oliveira V.M."/>
            <person name="Andreote F.D."/>
        </authorList>
    </citation>
    <scope>NUCLEOTIDE SEQUENCE [LARGE SCALE GENOMIC DNA]</scope>
    <source>
        <strain evidence="1 2">HEX PRIS-MGV</strain>
    </source>
</reference>
<dbReference type="Proteomes" id="UP000253562">
    <property type="component" value="Unassembled WGS sequence"/>
</dbReference>
<dbReference type="AlphaFoldDB" id="A0A368KQE3"/>
<evidence type="ECO:0000313" key="1">
    <source>
        <dbReference type="EMBL" id="RCS48313.1"/>
    </source>
</evidence>
<comment type="caution">
    <text evidence="1">The sequence shown here is derived from an EMBL/GenBank/DDBJ whole genome shotgun (WGS) entry which is preliminary data.</text>
</comment>
<evidence type="ECO:0000313" key="2">
    <source>
        <dbReference type="Proteomes" id="UP000253562"/>
    </source>
</evidence>
<protein>
    <recommendedName>
        <fullName evidence="3">Neutral/alkaline non-lysosomal ceramidase N-terminal domain-containing protein</fullName>
    </recommendedName>
</protein>